<name>A0A9W8JD06_9AGAR</name>
<feature type="compositionally biased region" description="Polar residues" evidence="1">
    <location>
        <begin position="53"/>
        <end position="64"/>
    </location>
</feature>
<protein>
    <recommendedName>
        <fullName evidence="2">SprT-like domain-containing protein</fullName>
    </recommendedName>
</protein>
<feature type="region of interest" description="Disordered" evidence="1">
    <location>
        <begin position="36"/>
        <end position="64"/>
    </location>
</feature>
<dbReference type="SMART" id="SM00731">
    <property type="entry name" value="SprT"/>
    <property type="match status" value="1"/>
</dbReference>
<feature type="non-terminal residue" evidence="3">
    <location>
        <position position="1"/>
    </location>
</feature>
<keyword evidence="4" id="KW-1185">Reference proteome</keyword>
<comment type="caution">
    <text evidence="3">The sequence shown here is derived from an EMBL/GenBank/DDBJ whole genome shotgun (WGS) entry which is preliminary data.</text>
</comment>
<proteinExistence type="predicted"/>
<dbReference type="GO" id="GO:0005634">
    <property type="term" value="C:nucleus"/>
    <property type="evidence" value="ECO:0007669"/>
    <property type="project" value="TreeGrafter"/>
</dbReference>
<dbReference type="PANTHER" id="PTHR23099:SF0">
    <property type="entry name" value="GERM CELL NUCLEAR ACIDIC PROTEIN"/>
    <property type="match status" value="1"/>
</dbReference>
<evidence type="ECO:0000259" key="2">
    <source>
        <dbReference type="SMART" id="SM00731"/>
    </source>
</evidence>
<dbReference type="PANTHER" id="PTHR23099">
    <property type="entry name" value="TRANSCRIPTIONAL REGULATOR"/>
    <property type="match status" value="1"/>
</dbReference>
<dbReference type="Proteomes" id="UP001140091">
    <property type="component" value="Unassembled WGS sequence"/>
</dbReference>
<dbReference type="EMBL" id="JANBPK010000739">
    <property type="protein sequence ID" value="KAJ2933581.1"/>
    <property type="molecule type" value="Genomic_DNA"/>
</dbReference>
<evidence type="ECO:0000313" key="3">
    <source>
        <dbReference type="EMBL" id="KAJ2933581.1"/>
    </source>
</evidence>
<feature type="region of interest" description="Disordered" evidence="1">
    <location>
        <begin position="166"/>
        <end position="245"/>
    </location>
</feature>
<sequence>MLGPKGSWNTVIVPDSEDERQQIREEGKSVLLDVIEIPSDGDSDEEVKPELQKPTSSSLWTYRTPIQNKGRKVPAVRTSAASSQKKGYGVKFMRSRVIESSDSESDEKPSLTSTHSIQLVQAENEKKEPISPVIDQKRLLLRQTSSMVVEVDSDLEDDGAILVFDEPKSARKPMRQPPPQSPVTNVFKRASIPITSRDPLNAQQPETPQKKNVDLPTAPESSSPKKKGSGTQRMTSKKRKQEQQAQLHSYAASFFRELNLTVFKSGLPVDTKLNWNKRLLTTAGRAKWHRSRDGVQTSEIELAEKILTSRERIRNTLSHEMCHLASWVIDKEIKEGHGRFWKAWTHRVMTKYPDIDISTRHDYEIEYPYKWKCAKCEKIYGRFSKSIKPDECGM</sequence>
<feature type="region of interest" description="Disordered" evidence="1">
    <location>
        <begin position="99"/>
        <end position="135"/>
    </location>
</feature>
<evidence type="ECO:0000313" key="4">
    <source>
        <dbReference type="Proteomes" id="UP001140091"/>
    </source>
</evidence>
<feature type="domain" description="SprT-like" evidence="2">
    <location>
        <begin position="248"/>
        <end position="392"/>
    </location>
</feature>
<gene>
    <name evidence="3" type="ORF">H1R20_g3537</name>
</gene>
<evidence type="ECO:0000256" key="1">
    <source>
        <dbReference type="SAM" id="MobiDB-lite"/>
    </source>
</evidence>
<organism evidence="3 4">
    <name type="scientific">Candolleomyces eurysporus</name>
    <dbReference type="NCBI Taxonomy" id="2828524"/>
    <lineage>
        <taxon>Eukaryota</taxon>
        <taxon>Fungi</taxon>
        <taxon>Dikarya</taxon>
        <taxon>Basidiomycota</taxon>
        <taxon>Agaricomycotina</taxon>
        <taxon>Agaricomycetes</taxon>
        <taxon>Agaricomycetidae</taxon>
        <taxon>Agaricales</taxon>
        <taxon>Agaricineae</taxon>
        <taxon>Psathyrellaceae</taxon>
        <taxon>Candolleomyces</taxon>
    </lineage>
</organism>
<dbReference type="AlphaFoldDB" id="A0A9W8JD06"/>
<reference evidence="3" key="1">
    <citation type="submission" date="2022-06" db="EMBL/GenBank/DDBJ databases">
        <title>Genome Sequence of Candolleomyces eurysporus.</title>
        <authorList>
            <person name="Buettner E."/>
        </authorList>
    </citation>
    <scope>NUCLEOTIDE SEQUENCE</scope>
    <source>
        <strain evidence="3">VTCC 930004</strain>
    </source>
</reference>
<dbReference type="GO" id="GO:0006950">
    <property type="term" value="P:response to stress"/>
    <property type="evidence" value="ECO:0007669"/>
    <property type="project" value="UniProtKB-ARBA"/>
</dbReference>
<feature type="compositionally biased region" description="Polar residues" evidence="1">
    <location>
        <begin position="110"/>
        <end position="121"/>
    </location>
</feature>
<dbReference type="Pfam" id="PF10263">
    <property type="entry name" value="SprT-like"/>
    <property type="match status" value="1"/>
</dbReference>
<dbReference type="InterPro" id="IPR006640">
    <property type="entry name" value="SprT-like_domain"/>
</dbReference>
<accession>A0A9W8JD06</accession>
<feature type="region of interest" description="Disordered" evidence="1">
    <location>
        <begin position="1"/>
        <end position="22"/>
    </location>
</feature>
<dbReference type="OrthoDB" id="20772at2759"/>